<feature type="region of interest" description="Disordered" evidence="1">
    <location>
        <begin position="1"/>
        <end position="160"/>
    </location>
</feature>
<accession>S7QH37</accession>
<protein>
    <submittedName>
        <fullName evidence="2">Uncharacterized protein</fullName>
    </submittedName>
</protein>
<feature type="compositionally biased region" description="Basic residues" evidence="1">
    <location>
        <begin position="146"/>
        <end position="160"/>
    </location>
</feature>
<dbReference type="RefSeq" id="XP_007862185.1">
    <property type="nucleotide sequence ID" value="XM_007863994.1"/>
</dbReference>
<reference evidence="2 3" key="1">
    <citation type="journal article" date="2012" name="Science">
        <title>The Paleozoic origin of enzymatic lignin decomposition reconstructed from 31 fungal genomes.</title>
        <authorList>
            <person name="Floudas D."/>
            <person name="Binder M."/>
            <person name="Riley R."/>
            <person name="Barry K."/>
            <person name="Blanchette R.A."/>
            <person name="Henrissat B."/>
            <person name="Martinez A.T."/>
            <person name="Otillar R."/>
            <person name="Spatafora J.W."/>
            <person name="Yadav J.S."/>
            <person name="Aerts A."/>
            <person name="Benoit I."/>
            <person name="Boyd A."/>
            <person name="Carlson A."/>
            <person name="Copeland A."/>
            <person name="Coutinho P.M."/>
            <person name="de Vries R.P."/>
            <person name="Ferreira P."/>
            <person name="Findley K."/>
            <person name="Foster B."/>
            <person name="Gaskell J."/>
            <person name="Glotzer D."/>
            <person name="Gorecki P."/>
            <person name="Heitman J."/>
            <person name="Hesse C."/>
            <person name="Hori C."/>
            <person name="Igarashi K."/>
            <person name="Jurgens J.A."/>
            <person name="Kallen N."/>
            <person name="Kersten P."/>
            <person name="Kohler A."/>
            <person name="Kuees U."/>
            <person name="Kumar T.K.A."/>
            <person name="Kuo A."/>
            <person name="LaButti K."/>
            <person name="Larrondo L.F."/>
            <person name="Lindquist E."/>
            <person name="Ling A."/>
            <person name="Lombard V."/>
            <person name="Lucas S."/>
            <person name="Lundell T."/>
            <person name="Martin R."/>
            <person name="McLaughlin D.J."/>
            <person name="Morgenstern I."/>
            <person name="Morin E."/>
            <person name="Murat C."/>
            <person name="Nagy L.G."/>
            <person name="Nolan M."/>
            <person name="Ohm R.A."/>
            <person name="Patyshakuliyeva A."/>
            <person name="Rokas A."/>
            <person name="Ruiz-Duenas F.J."/>
            <person name="Sabat G."/>
            <person name="Salamov A."/>
            <person name="Samejima M."/>
            <person name="Schmutz J."/>
            <person name="Slot J.C."/>
            <person name="St John F."/>
            <person name="Stenlid J."/>
            <person name="Sun H."/>
            <person name="Sun S."/>
            <person name="Syed K."/>
            <person name="Tsang A."/>
            <person name="Wiebenga A."/>
            <person name="Young D."/>
            <person name="Pisabarro A."/>
            <person name="Eastwood D.C."/>
            <person name="Martin F."/>
            <person name="Cullen D."/>
            <person name="Grigoriev I.V."/>
            <person name="Hibbett D.S."/>
        </authorList>
    </citation>
    <scope>NUCLEOTIDE SEQUENCE [LARGE SCALE GENOMIC DNA]</scope>
    <source>
        <strain evidence="2 3">ATCC 11539</strain>
    </source>
</reference>
<organism evidence="2 3">
    <name type="scientific">Gloeophyllum trabeum (strain ATCC 11539 / FP-39264 / Madison 617)</name>
    <name type="common">Brown rot fungus</name>
    <dbReference type="NCBI Taxonomy" id="670483"/>
    <lineage>
        <taxon>Eukaryota</taxon>
        <taxon>Fungi</taxon>
        <taxon>Dikarya</taxon>
        <taxon>Basidiomycota</taxon>
        <taxon>Agaricomycotina</taxon>
        <taxon>Agaricomycetes</taxon>
        <taxon>Gloeophyllales</taxon>
        <taxon>Gloeophyllaceae</taxon>
        <taxon>Gloeophyllum</taxon>
    </lineage>
</organism>
<feature type="non-terminal residue" evidence="2">
    <location>
        <position position="1"/>
    </location>
</feature>
<dbReference type="EMBL" id="KB469297">
    <property type="protein sequence ID" value="EPQ59111.1"/>
    <property type="molecule type" value="Genomic_DNA"/>
</dbReference>
<name>S7QH37_GLOTA</name>
<dbReference type="GeneID" id="19299056"/>
<dbReference type="Proteomes" id="UP000030669">
    <property type="component" value="Unassembled WGS sequence"/>
</dbReference>
<gene>
    <name evidence="2" type="ORF">GLOTRDRAFT_109546</name>
</gene>
<keyword evidence="3" id="KW-1185">Reference proteome</keyword>
<evidence type="ECO:0000313" key="2">
    <source>
        <dbReference type="EMBL" id="EPQ59111.1"/>
    </source>
</evidence>
<feature type="compositionally biased region" description="Polar residues" evidence="1">
    <location>
        <begin position="100"/>
        <end position="113"/>
    </location>
</feature>
<evidence type="ECO:0000313" key="3">
    <source>
        <dbReference type="Proteomes" id="UP000030669"/>
    </source>
</evidence>
<feature type="compositionally biased region" description="Pro residues" evidence="1">
    <location>
        <begin position="29"/>
        <end position="57"/>
    </location>
</feature>
<proteinExistence type="predicted"/>
<feature type="compositionally biased region" description="Basic and acidic residues" evidence="1">
    <location>
        <begin position="11"/>
        <end position="21"/>
    </location>
</feature>
<dbReference type="AlphaFoldDB" id="S7QH37"/>
<sequence length="160" mass="16970">GEKPASATQDADPKPQAEEGSTKTNPAASAPPPSPAAPPSTPAPAPPSTPVTTPIPPGSFYAPLNSAKKSETGSAKKRKSPDNEDDRGSEDAKNWARQPLTFSSPGRSQSKWKSNGGGKRSSLANPYNRLSGGNNLRSPRDDTHQSRRPAKYGKRRRLIF</sequence>
<evidence type="ECO:0000256" key="1">
    <source>
        <dbReference type="SAM" id="MobiDB-lite"/>
    </source>
</evidence>
<dbReference type="HOGENOM" id="CLU_1656297_0_0_1"/>
<dbReference type="KEGG" id="gtr:GLOTRDRAFT_109546"/>